<organism evidence="1 2">
    <name type="scientific">Actinophytocola oryzae</name>
    <dbReference type="NCBI Taxonomy" id="502181"/>
    <lineage>
        <taxon>Bacteria</taxon>
        <taxon>Bacillati</taxon>
        <taxon>Actinomycetota</taxon>
        <taxon>Actinomycetes</taxon>
        <taxon>Pseudonocardiales</taxon>
        <taxon>Pseudonocardiaceae</taxon>
    </lineage>
</organism>
<reference evidence="1 2" key="1">
    <citation type="submission" date="2019-03" db="EMBL/GenBank/DDBJ databases">
        <title>Genomic Encyclopedia of Archaeal and Bacterial Type Strains, Phase II (KMG-II): from individual species to whole genera.</title>
        <authorList>
            <person name="Goeker M."/>
        </authorList>
    </citation>
    <scope>NUCLEOTIDE SEQUENCE [LARGE SCALE GENOMIC DNA]</scope>
    <source>
        <strain evidence="1 2">DSM 45499</strain>
    </source>
</reference>
<dbReference type="EMBL" id="SOCP01000003">
    <property type="protein sequence ID" value="TDV55368.1"/>
    <property type="molecule type" value="Genomic_DNA"/>
</dbReference>
<keyword evidence="2" id="KW-1185">Reference proteome</keyword>
<accession>A0A4R7W098</accession>
<comment type="caution">
    <text evidence="1">The sequence shown here is derived from an EMBL/GenBank/DDBJ whole genome shotgun (WGS) entry which is preliminary data.</text>
</comment>
<evidence type="ECO:0000313" key="2">
    <source>
        <dbReference type="Proteomes" id="UP000294927"/>
    </source>
</evidence>
<gene>
    <name evidence="1" type="ORF">CLV71_103609</name>
</gene>
<sequence length="37" mass="3968">MVSSVAVLITTALGRVPAWCRPTSRMARPRRAARASA</sequence>
<evidence type="ECO:0000313" key="1">
    <source>
        <dbReference type="EMBL" id="TDV55368.1"/>
    </source>
</evidence>
<dbReference type="Proteomes" id="UP000294927">
    <property type="component" value="Unassembled WGS sequence"/>
</dbReference>
<name>A0A4R7W098_9PSEU</name>
<dbReference type="AlphaFoldDB" id="A0A4R7W098"/>
<proteinExistence type="predicted"/>
<protein>
    <submittedName>
        <fullName evidence="1">Uncharacterized protein</fullName>
    </submittedName>
</protein>